<gene>
    <name evidence="1" type="ORF">M9H77_07657</name>
</gene>
<evidence type="ECO:0000313" key="1">
    <source>
        <dbReference type="EMBL" id="KAI5676707.1"/>
    </source>
</evidence>
<evidence type="ECO:0000313" key="2">
    <source>
        <dbReference type="Proteomes" id="UP001060085"/>
    </source>
</evidence>
<accession>A0ACC0BVT4</accession>
<dbReference type="EMBL" id="CM044702">
    <property type="protein sequence ID" value="KAI5676707.1"/>
    <property type="molecule type" value="Genomic_DNA"/>
</dbReference>
<organism evidence="1 2">
    <name type="scientific">Catharanthus roseus</name>
    <name type="common">Madagascar periwinkle</name>
    <name type="synonym">Vinca rosea</name>
    <dbReference type="NCBI Taxonomy" id="4058"/>
    <lineage>
        <taxon>Eukaryota</taxon>
        <taxon>Viridiplantae</taxon>
        <taxon>Streptophyta</taxon>
        <taxon>Embryophyta</taxon>
        <taxon>Tracheophyta</taxon>
        <taxon>Spermatophyta</taxon>
        <taxon>Magnoliopsida</taxon>
        <taxon>eudicotyledons</taxon>
        <taxon>Gunneridae</taxon>
        <taxon>Pentapetalae</taxon>
        <taxon>asterids</taxon>
        <taxon>lamiids</taxon>
        <taxon>Gentianales</taxon>
        <taxon>Apocynaceae</taxon>
        <taxon>Rauvolfioideae</taxon>
        <taxon>Vinceae</taxon>
        <taxon>Catharanthinae</taxon>
        <taxon>Catharanthus</taxon>
    </lineage>
</organism>
<sequence>MVAFPQLTLSSVAVSGLERVRISPFYRLTSPAFNRASTSTSVPKFSATTDSILESPPSNSIAAISLLRRNDDRVAVSVTSSTVVDPPVAPKGVHAIVSFDGLSIHLFNNTTLFSIAAAMGHPLKVDEPRAALNKHSIARLDRKEAYYLKKKAAPSISNALPSTVKAMVAVPQLTKESPFYRLTSAAFNRASTSTWVPKFSATTGSILETPPSNSIAAISLMRRNDDRVALIILPVAEGPSFAVAEVTTCGNSGSSFMKATAAGCTFAGSINEATGVLKSNNDEAVGNDEWVSYIVFERSLNFSRFEALKRIVLISYDGYAAYFSSLSNEYNMKCPSVRTLKSQFSNRRINDAKDDIFLCNKMVR</sequence>
<name>A0ACC0BVT4_CATRO</name>
<dbReference type="Proteomes" id="UP001060085">
    <property type="component" value="Linkage Group LG02"/>
</dbReference>
<comment type="caution">
    <text evidence="1">The sequence shown here is derived from an EMBL/GenBank/DDBJ whole genome shotgun (WGS) entry which is preliminary data.</text>
</comment>
<protein>
    <submittedName>
        <fullName evidence="1">Uncharacterized protein</fullName>
    </submittedName>
</protein>
<reference evidence="2" key="1">
    <citation type="journal article" date="2023" name="Nat. Plants">
        <title>Single-cell RNA sequencing provides a high-resolution roadmap for understanding the multicellular compartmentation of specialized metabolism.</title>
        <authorList>
            <person name="Sun S."/>
            <person name="Shen X."/>
            <person name="Li Y."/>
            <person name="Li Y."/>
            <person name="Wang S."/>
            <person name="Li R."/>
            <person name="Zhang H."/>
            <person name="Shen G."/>
            <person name="Guo B."/>
            <person name="Wei J."/>
            <person name="Xu J."/>
            <person name="St-Pierre B."/>
            <person name="Chen S."/>
            <person name="Sun C."/>
        </authorList>
    </citation>
    <scope>NUCLEOTIDE SEQUENCE [LARGE SCALE GENOMIC DNA]</scope>
</reference>
<keyword evidence="2" id="KW-1185">Reference proteome</keyword>
<proteinExistence type="predicted"/>